<sequence length="65" mass="7736">MIKLKKKSLVLINISFLFNNFAKKNSKSRSKRDLEYPEEDASHLYHINVAWELFNKSYIGKFVSR</sequence>
<protein>
    <submittedName>
        <fullName evidence="1">Uncharacterized protein</fullName>
    </submittedName>
</protein>
<keyword evidence="2" id="KW-1185">Reference proteome</keyword>
<proteinExistence type="predicted"/>
<evidence type="ECO:0000313" key="2">
    <source>
        <dbReference type="Proteomes" id="UP000276133"/>
    </source>
</evidence>
<comment type="caution">
    <text evidence="1">The sequence shown here is derived from an EMBL/GenBank/DDBJ whole genome shotgun (WGS) entry which is preliminary data.</text>
</comment>
<accession>A0A3M7SFR6</accession>
<dbReference type="EMBL" id="REGN01001486">
    <property type="protein sequence ID" value="RNA34400.1"/>
    <property type="molecule type" value="Genomic_DNA"/>
</dbReference>
<evidence type="ECO:0000313" key="1">
    <source>
        <dbReference type="EMBL" id="RNA34400.1"/>
    </source>
</evidence>
<dbReference type="Proteomes" id="UP000276133">
    <property type="component" value="Unassembled WGS sequence"/>
</dbReference>
<dbReference type="AlphaFoldDB" id="A0A3M7SFR6"/>
<gene>
    <name evidence="1" type="ORF">BpHYR1_042181</name>
</gene>
<name>A0A3M7SFR6_BRAPC</name>
<reference evidence="1 2" key="1">
    <citation type="journal article" date="2018" name="Sci. Rep.">
        <title>Genomic signatures of local adaptation to the degree of environmental predictability in rotifers.</title>
        <authorList>
            <person name="Franch-Gras L."/>
            <person name="Hahn C."/>
            <person name="Garcia-Roger E.M."/>
            <person name="Carmona M.J."/>
            <person name="Serra M."/>
            <person name="Gomez A."/>
        </authorList>
    </citation>
    <scope>NUCLEOTIDE SEQUENCE [LARGE SCALE GENOMIC DNA]</scope>
    <source>
        <strain evidence="1">HYR1</strain>
    </source>
</reference>
<organism evidence="1 2">
    <name type="scientific">Brachionus plicatilis</name>
    <name type="common">Marine rotifer</name>
    <name type="synonym">Brachionus muelleri</name>
    <dbReference type="NCBI Taxonomy" id="10195"/>
    <lineage>
        <taxon>Eukaryota</taxon>
        <taxon>Metazoa</taxon>
        <taxon>Spiralia</taxon>
        <taxon>Gnathifera</taxon>
        <taxon>Rotifera</taxon>
        <taxon>Eurotatoria</taxon>
        <taxon>Monogononta</taxon>
        <taxon>Pseudotrocha</taxon>
        <taxon>Ploima</taxon>
        <taxon>Brachionidae</taxon>
        <taxon>Brachionus</taxon>
    </lineage>
</organism>